<name>A0A1U8IQT7_GOSHI</name>
<evidence type="ECO:0000313" key="25">
    <source>
        <dbReference type="Proteomes" id="UP000818029"/>
    </source>
</evidence>
<evidence type="ECO:0000256" key="17">
    <source>
        <dbReference type="ARBA" id="ARBA00023170"/>
    </source>
</evidence>
<dbReference type="FunFam" id="3.30.200.20:FF:000112">
    <property type="entry name" value="Lectin-domain containing receptor kinase A4.3"/>
    <property type="match status" value="1"/>
</dbReference>
<comment type="similarity">
    <text evidence="3">In the C-terminal section; belongs to the protein kinase superfamily. Ser/Thr protein kinase family.</text>
</comment>
<evidence type="ECO:0000256" key="11">
    <source>
        <dbReference type="ARBA" id="ARBA00022741"/>
    </source>
</evidence>
<organism evidence="25 26">
    <name type="scientific">Gossypium hirsutum</name>
    <name type="common">Upland cotton</name>
    <name type="synonym">Gossypium mexicanum</name>
    <dbReference type="NCBI Taxonomy" id="3635"/>
    <lineage>
        <taxon>Eukaryota</taxon>
        <taxon>Viridiplantae</taxon>
        <taxon>Streptophyta</taxon>
        <taxon>Embryophyta</taxon>
        <taxon>Tracheophyta</taxon>
        <taxon>Spermatophyta</taxon>
        <taxon>Magnoliopsida</taxon>
        <taxon>eudicotyledons</taxon>
        <taxon>Gunneridae</taxon>
        <taxon>Pentapetalae</taxon>
        <taxon>rosids</taxon>
        <taxon>malvids</taxon>
        <taxon>Malvales</taxon>
        <taxon>Malvaceae</taxon>
        <taxon>Malvoideae</taxon>
        <taxon>Gossypium</taxon>
    </lineage>
</organism>
<dbReference type="OrthoDB" id="543442at2759"/>
<comment type="similarity">
    <text evidence="2">In the N-terminal section; belongs to the leguminous lectin family.</text>
</comment>
<dbReference type="CDD" id="cd14066">
    <property type="entry name" value="STKc_IRAK"/>
    <property type="match status" value="1"/>
</dbReference>
<evidence type="ECO:0000256" key="4">
    <source>
        <dbReference type="ARBA" id="ARBA00012513"/>
    </source>
</evidence>
<dbReference type="InterPro" id="IPR050528">
    <property type="entry name" value="L-type_Lectin-RKs"/>
</dbReference>
<feature type="chain" id="PRO_5010546909" description="non-specific serine/threonine protein kinase" evidence="23">
    <location>
        <begin position="18"/>
        <end position="679"/>
    </location>
</feature>
<dbReference type="InterPro" id="IPR013320">
    <property type="entry name" value="ConA-like_dom_sf"/>
</dbReference>
<evidence type="ECO:0000256" key="8">
    <source>
        <dbReference type="ARBA" id="ARBA00022692"/>
    </source>
</evidence>
<comment type="subcellular location">
    <subcellularLocation>
        <location evidence="1">Cell membrane</location>
        <topology evidence="1">Single-pass type I membrane protein</topology>
    </subcellularLocation>
</comment>
<dbReference type="PROSITE" id="PS50011">
    <property type="entry name" value="PROTEIN_KINASE_DOM"/>
    <property type="match status" value="1"/>
</dbReference>
<keyword evidence="5" id="KW-1003">Cell membrane</keyword>
<protein>
    <recommendedName>
        <fullName evidence="4">non-specific serine/threonine protein kinase</fullName>
        <ecNumber evidence="4">2.7.11.1</ecNumber>
    </recommendedName>
</protein>
<dbReference type="GO" id="GO:0042742">
    <property type="term" value="P:defense response to bacterium"/>
    <property type="evidence" value="ECO:0000318"/>
    <property type="project" value="GO_Central"/>
</dbReference>
<dbReference type="FunFam" id="1.10.510.10:FF:000108">
    <property type="entry name" value="L-type lectin-domain containing receptor kinase S.4"/>
    <property type="match status" value="1"/>
</dbReference>
<keyword evidence="12 26" id="KW-0418">Kinase</keyword>
<gene>
    <name evidence="26" type="primary">LOC107899323</name>
</gene>
<evidence type="ECO:0000256" key="22">
    <source>
        <dbReference type="SAM" id="Phobius"/>
    </source>
</evidence>
<evidence type="ECO:0000256" key="19">
    <source>
        <dbReference type="ARBA" id="ARBA00047899"/>
    </source>
</evidence>
<feature type="binding site" evidence="21">
    <location>
        <position position="367"/>
    </location>
    <ligand>
        <name>ATP</name>
        <dbReference type="ChEBI" id="CHEBI:30616"/>
    </ligand>
</feature>
<keyword evidence="17 26" id="KW-0675">Receptor</keyword>
<evidence type="ECO:0000256" key="2">
    <source>
        <dbReference type="ARBA" id="ARBA00008536"/>
    </source>
</evidence>
<evidence type="ECO:0000256" key="10">
    <source>
        <dbReference type="ARBA" id="ARBA00022734"/>
    </source>
</evidence>
<evidence type="ECO:0000256" key="9">
    <source>
        <dbReference type="ARBA" id="ARBA00022729"/>
    </source>
</evidence>
<dbReference type="Gene3D" id="2.60.120.200">
    <property type="match status" value="1"/>
</dbReference>
<dbReference type="GO" id="GO:0030246">
    <property type="term" value="F:carbohydrate binding"/>
    <property type="evidence" value="ECO:0007669"/>
    <property type="project" value="UniProtKB-KW"/>
</dbReference>
<evidence type="ECO:0000256" key="5">
    <source>
        <dbReference type="ARBA" id="ARBA00022475"/>
    </source>
</evidence>
<dbReference type="GO" id="GO:0005524">
    <property type="term" value="F:ATP binding"/>
    <property type="evidence" value="ECO:0007669"/>
    <property type="project" value="UniProtKB-UniRule"/>
</dbReference>
<dbReference type="Gene3D" id="1.10.510.10">
    <property type="entry name" value="Transferase(Phosphotransferase) domain 1"/>
    <property type="match status" value="1"/>
</dbReference>
<evidence type="ECO:0000256" key="14">
    <source>
        <dbReference type="ARBA" id="ARBA00022840"/>
    </source>
</evidence>
<dbReference type="Pfam" id="PF00139">
    <property type="entry name" value="Lectin_legB"/>
    <property type="match status" value="1"/>
</dbReference>
<evidence type="ECO:0000256" key="21">
    <source>
        <dbReference type="PROSITE-ProRule" id="PRU10141"/>
    </source>
</evidence>
<evidence type="ECO:0000256" key="13">
    <source>
        <dbReference type="ARBA" id="ARBA00022821"/>
    </source>
</evidence>
<evidence type="ECO:0000259" key="24">
    <source>
        <dbReference type="PROSITE" id="PS50011"/>
    </source>
</evidence>
<dbReference type="Proteomes" id="UP000818029">
    <property type="component" value="Chromosome D04"/>
</dbReference>
<evidence type="ECO:0000256" key="12">
    <source>
        <dbReference type="ARBA" id="ARBA00022777"/>
    </source>
</evidence>
<evidence type="ECO:0000256" key="20">
    <source>
        <dbReference type="ARBA" id="ARBA00048679"/>
    </source>
</evidence>
<dbReference type="KEGG" id="ghi:107899323"/>
<dbReference type="GO" id="GO:0005886">
    <property type="term" value="C:plasma membrane"/>
    <property type="evidence" value="ECO:0000318"/>
    <property type="project" value="GO_Central"/>
</dbReference>
<evidence type="ECO:0000256" key="3">
    <source>
        <dbReference type="ARBA" id="ARBA00010217"/>
    </source>
</evidence>
<dbReference type="GeneID" id="107899323"/>
<dbReference type="Pfam" id="PF00069">
    <property type="entry name" value="Pkinase"/>
    <property type="match status" value="1"/>
</dbReference>
<comment type="catalytic activity">
    <reaction evidence="19">
        <text>L-threonyl-[protein] + ATP = O-phospho-L-threonyl-[protein] + ADP + H(+)</text>
        <dbReference type="Rhea" id="RHEA:46608"/>
        <dbReference type="Rhea" id="RHEA-COMP:11060"/>
        <dbReference type="Rhea" id="RHEA-COMP:11605"/>
        <dbReference type="ChEBI" id="CHEBI:15378"/>
        <dbReference type="ChEBI" id="CHEBI:30013"/>
        <dbReference type="ChEBI" id="CHEBI:30616"/>
        <dbReference type="ChEBI" id="CHEBI:61977"/>
        <dbReference type="ChEBI" id="CHEBI:456216"/>
        <dbReference type="EC" id="2.7.11.1"/>
    </reaction>
</comment>
<evidence type="ECO:0000256" key="23">
    <source>
        <dbReference type="SAM" id="SignalP"/>
    </source>
</evidence>
<keyword evidence="11 21" id="KW-0547">Nucleotide-binding</keyword>
<keyword evidence="16 22" id="KW-0472">Membrane</keyword>
<sequence>MAYFLLLFFLLISAASSQSTEVFFPGFKDLNPNNLTVTGVARIDKHGILCLTNDTSRLQGHAFYNSPFRFKNSSNGQAFSFSTSFAFVIVPEYLKLGGHGLAFTIATSKDLKALPSQYLGILNATDNGNLTNHLVAVEFDTVQDFEFQDINDNHIGIDINSMVSNASAPAAYFTDVSTKQNLTLKSGNPIQVWIDYDAVENVFNVTIAPNSTRPRLPILSYHVDLSPFLQEFMYVGFSASTGLLASSHYVLGWSFKINGQAQALDLSSLPSLPGPPKKHTALTVGVSVSSVILVIIAVSIVIYIIFKIKNADVIEDWELEIGPQRCSYGELKQATNGFSDKNLLGQGGFGRVYKGTLRNSKTEVAVKRVSHESKQGLREFVSEIASIGRLRHRNLVQLLGWCRRRGDLLLVYDFMANGSLDQFLFDEPKIILNWEQRFRIIKGVASGLLYLHEGYEQIVIHRDVKASNVLLDDELNGRLGDFGLARLYEHGSNPGTTRVVGTLGYLAPELPKTGKATTCSDVYAFGALLLEVACGRRPIEPKALPEELVLVDWVWEKFIQGRLLDVADIRLNGKYDEGEMSMVLKLGLMCSNDMPVARPTMRHVVRYLDGEAELPESLRPPASFDGNKGYAEGFDAFVNSFASSSFDKMSSNSFMETGNVATSFASLSTSPLSLLRETR</sequence>
<reference evidence="25" key="1">
    <citation type="journal article" date="2020" name="Nat. Genet.">
        <title>Genomic diversifications of five Gossypium allopolyploid species and their impact on cotton improvement.</title>
        <authorList>
            <person name="Chen Z.J."/>
            <person name="Sreedasyam A."/>
            <person name="Ando A."/>
            <person name="Song Q."/>
            <person name="De Santiago L.M."/>
            <person name="Hulse-Kemp A.M."/>
            <person name="Ding M."/>
            <person name="Ye W."/>
            <person name="Kirkbride R.C."/>
            <person name="Jenkins J."/>
            <person name="Plott C."/>
            <person name="Lovell J."/>
            <person name="Lin Y.M."/>
            <person name="Vaughn R."/>
            <person name="Liu B."/>
            <person name="Simpson S."/>
            <person name="Scheffler B.E."/>
            <person name="Wen L."/>
            <person name="Saski C.A."/>
            <person name="Grover C.E."/>
            <person name="Hu G."/>
            <person name="Conover J.L."/>
            <person name="Carlson J.W."/>
            <person name="Shu S."/>
            <person name="Boston L.B."/>
            <person name="Williams M."/>
            <person name="Peterson D.G."/>
            <person name="McGee K."/>
            <person name="Jones D.C."/>
            <person name="Wendel J.F."/>
            <person name="Stelly D.M."/>
            <person name="Grimwood J."/>
            <person name="Schmutz J."/>
        </authorList>
    </citation>
    <scope>NUCLEOTIDE SEQUENCE [LARGE SCALE GENOMIC DNA]</scope>
    <source>
        <strain evidence="25">cv. TM-1</strain>
    </source>
</reference>
<reference evidence="26" key="2">
    <citation type="submission" date="2025-08" db="UniProtKB">
        <authorList>
            <consortium name="RefSeq"/>
        </authorList>
    </citation>
    <scope>IDENTIFICATION</scope>
</reference>
<proteinExistence type="inferred from homology"/>
<dbReference type="InterPro" id="IPR000719">
    <property type="entry name" value="Prot_kinase_dom"/>
</dbReference>
<dbReference type="PaxDb" id="3635-A0A1U8IQT7"/>
<evidence type="ECO:0000313" key="26">
    <source>
        <dbReference type="RefSeq" id="XP_016680496.1"/>
    </source>
</evidence>
<dbReference type="GO" id="GO:0002229">
    <property type="term" value="P:defense response to oomycetes"/>
    <property type="evidence" value="ECO:0000318"/>
    <property type="project" value="GO_Central"/>
</dbReference>
<evidence type="ECO:0000256" key="18">
    <source>
        <dbReference type="ARBA" id="ARBA00023180"/>
    </source>
</evidence>
<dbReference type="EC" id="2.7.11.1" evidence="4"/>
<keyword evidence="7" id="KW-0808">Transferase</keyword>
<dbReference type="InterPro" id="IPR008271">
    <property type="entry name" value="Ser/Thr_kinase_AS"/>
</dbReference>
<dbReference type="RefSeq" id="XP_016680496.1">
    <property type="nucleotide sequence ID" value="XM_016825007.2"/>
</dbReference>
<dbReference type="PROSITE" id="PS00107">
    <property type="entry name" value="PROTEIN_KINASE_ATP"/>
    <property type="match status" value="1"/>
</dbReference>
<evidence type="ECO:0000256" key="6">
    <source>
        <dbReference type="ARBA" id="ARBA00022527"/>
    </source>
</evidence>
<accession>A0A1U8IQT7</accession>
<evidence type="ECO:0000256" key="1">
    <source>
        <dbReference type="ARBA" id="ARBA00004251"/>
    </source>
</evidence>
<evidence type="ECO:0000256" key="16">
    <source>
        <dbReference type="ARBA" id="ARBA00023136"/>
    </source>
</evidence>
<keyword evidence="13" id="KW-0611">Plant defense</keyword>
<dbReference type="AlphaFoldDB" id="A0A1U8IQT7"/>
<keyword evidence="14 21" id="KW-0067">ATP-binding</keyword>
<dbReference type="PROSITE" id="PS00307">
    <property type="entry name" value="LECTIN_LEGUME_BETA"/>
    <property type="match status" value="1"/>
</dbReference>
<dbReference type="SMART" id="SM00220">
    <property type="entry name" value="S_TKc"/>
    <property type="match status" value="1"/>
</dbReference>
<dbReference type="InterPro" id="IPR019825">
    <property type="entry name" value="Lectin_legB_Mn/Ca_BS"/>
</dbReference>
<dbReference type="Gene3D" id="3.30.200.20">
    <property type="entry name" value="Phosphorylase Kinase, domain 1"/>
    <property type="match status" value="1"/>
</dbReference>
<keyword evidence="15 22" id="KW-1133">Transmembrane helix</keyword>
<keyword evidence="25" id="KW-1185">Reference proteome</keyword>
<feature type="transmembrane region" description="Helical" evidence="22">
    <location>
        <begin position="281"/>
        <end position="306"/>
    </location>
</feature>
<evidence type="ECO:0000256" key="7">
    <source>
        <dbReference type="ARBA" id="ARBA00022679"/>
    </source>
</evidence>
<dbReference type="InterPro" id="IPR017441">
    <property type="entry name" value="Protein_kinase_ATP_BS"/>
</dbReference>
<dbReference type="FunFam" id="2.60.120.200:FF:000086">
    <property type="entry name" value="L-type lectin-domain containing receptor kinase S.4"/>
    <property type="match status" value="1"/>
</dbReference>
<keyword evidence="8 22" id="KW-0812">Transmembrane</keyword>
<feature type="domain" description="Protein kinase" evidence="24">
    <location>
        <begin position="338"/>
        <end position="614"/>
    </location>
</feature>
<dbReference type="PROSITE" id="PS00108">
    <property type="entry name" value="PROTEIN_KINASE_ST"/>
    <property type="match status" value="1"/>
</dbReference>
<dbReference type="SUPFAM" id="SSF56112">
    <property type="entry name" value="Protein kinase-like (PK-like)"/>
    <property type="match status" value="1"/>
</dbReference>
<keyword evidence="6" id="KW-0723">Serine/threonine-protein kinase</keyword>
<keyword evidence="9 23" id="KW-0732">Signal</keyword>
<evidence type="ECO:0000256" key="15">
    <source>
        <dbReference type="ARBA" id="ARBA00022989"/>
    </source>
</evidence>
<dbReference type="CDD" id="cd06899">
    <property type="entry name" value="lectin_legume_LecRK_Arcelin_ConA"/>
    <property type="match status" value="1"/>
</dbReference>
<dbReference type="InterPro" id="IPR001220">
    <property type="entry name" value="Legume_lectin_dom"/>
</dbReference>
<keyword evidence="18" id="KW-0325">Glycoprotein</keyword>
<dbReference type="SMR" id="A0A1U8IQT7"/>
<keyword evidence="10" id="KW-0430">Lectin</keyword>
<dbReference type="GO" id="GO:0004675">
    <property type="term" value="F:transmembrane receptor protein serine/threonine kinase activity"/>
    <property type="evidence" value="ECO:0000318"/>
    <property type="project" value="GO_Central"/>
</dbReference>
<comment type="catalytic activity">
    <reaction evidence="20">
        <text>L-seryl-[protein] + ATP = O-phospho-L-seryl-[protein] + ADP + H(+)</text>
        <dbReference type="Rhea" id="RHEA:17989"/>
        <dbReference type="Rhea" id="RHEA-COMP:9863"/>
        <dbReference type="Rhea" id="RHEA-COMP:11604"/>
        <dbReference type="ChEBI" id="CHEBI:15378"/>
        <dbReference type="ChEBI" id="CHEBI:29999"/>
        <dbReference type="ChEBI" id="CHEBI:30616"/>
        <dbReference type="ChEBI" id="CHEBI:83421"/>
        <dbReference type="ChEBI" id="CHEBI:456216"/>
        <dbReference type="EC" id="2.7.11.1"/>
    </reaction>
</comment>
<feature type="signal peptide" evidence="23">
    <location>
        <begin position="1"/>
        <end position="17"/>
    </location>
</feature>
<dbReference type="SUPFAM" id="SSF49899">
    <property type="entry name" value="Concanavalin A-like lectins/glucanases"/>
    <property type="match status" value="1"/>
</dbReference>
<dbReference type="InterPro" id="IPR011009">
    <property type="entry name" value="Kinase-like_dom_sf"/>
</dbReference>
<dbReference type="PANTHER" id="PTHR27007">
    <property type="match status" value="1"/>
</dbReference>